<evidence type="ECO:0000313" key="2">
    <source>
        <dbReference type="EMBL" id="CAF0850506.1"/>
    </source>
</evidence>
<protein>
    <submittedName>
        <fullName evidence="4">Uncharacterized protein</fullName>
    </submittedName>
</protein>
<evidence type="ECO:0000313" key="3">
    <source>
        <dbReference type="EMBL" id="CAF0854257.1"/>
    </source>
</evidence>
<accession>A0A814CL64</accession>
<feature type="region of interest" description="Disordered" evidence="1">
    <location>
        <begin position="43"/>
        <end position="66"/>
    </location>
</feature>
<dbReference type="EMBL" id="CAJNOM010000029">
    <property type="protein sequence ID" value="CAF0850506.1"/>
    <property type="molecule type" value="Genomic_DNA"/>
</dbReference>
<sequence>MLFTANILTPSPLLLSIDVNHFAADPTAQLISLLIPSSSSISSSLSSITIDKPATTSSPILSPSTS</sequence>
<comment type="caution">
    <text evidence="4">The sequence shown here is derived from an EMBL/GenBank/DDBJ whole genome shotgun (WGS) entry which is preliminary data.</text>
</comment>
<dbReference type="AlphaFoldDB" id="A0A814CL64"/>
<dbReference type="Proteomes" id="UP000663877">
    <property type="component" value="Unassembled WGS sequence"/>
</dbReference>
<dbReference type="EMBL" id="CAJNOI010000051">
    <property type="protein sequence ID" value="CAF0946100.1"/>
    <property type="molecule type" value="Genomic_DNA"/>
</dbReference>
<dbReference type="Proteomes" id="UP000663832">
    <property type="component" value="Unassembled WGS sequence"/>
</dbReference>
<evidence type="ECO:0000313" key="6">
    <source>
        <dbReference type="Proteomes" id="UP000663877"/>
    </source>
</evidence>
<organism evidence="4 6">
    <name type="scientific">Adineta steineri</name>
    <dbReference type="NCBI Taxonomy" id="433720"/>
    <lineage>
        <taxon>Eukaryota</taxon>
        <taxon>Metazoa</taxon>
        <taxon>Spiralia</taxon>
        <taxon>Gnathifera</taxon>
        <taxon>Rotifera</taxon>
        <taxon>Eurotatoria</taxon>
        <taxon>Bdelloidea</taxon>
        <taxon>Adinetida</taxon>
        <taxon>Adinetidae</taxon>
        <taxon>Adineta</taxon>
    </lineage>
</organism>
<gene>
    <name evidence="4" type="ORF">BJG266_LOCUS12937</name>
    <name evidence="2" type="ORF">QVE165_LOCUS6809</name>
    <name evidence="3" type="ORF">QVE165_LOCUS7006</name>
</gene>
<dbReference type="EMBL" id="CAJNOM010000030">
    <property type="protein sequence ID" value="CAF0854257.1"/>
    <property type="molecule type" value="Genomic_DNA"/>
</dbReference>
<evidence type="ECO:0000313" key="4">
    <source>
        <dbReference type="EMBL" id="CAF0946100.1"/>
    </source>
</evidence>
<evidence type="ECO:0000256" key="1">
    <source>
        <dbReference type="SAM" id="MobiDB-lite"/>
    </source>
</evidence>
<keyword evidence="5" id="KW-1185">Reference proteome</keyword>
<name>A0A814CL64_9BILA</name>
<proteinExistence type="predicted"/>
<evidence type="ECO:0000313" key="5">
    <source>
        <dbReference type="Proteomes" id="UP000663832"/>
    </source>
</evidence>
<reference evidence="4" key="1">
    <citation type="submission" date="2021-02" db="EMBL/GenBank/DDBJ databases">
        <authorList>
            <person name="Nowell W R."/>
        </authorList>
    </citation>
    <scope>NUCLEOTIDE SEQUENCE</scope>
</reference>